<gene>
    <name evidence="2" type="ORF">T05_5960</name>
    <name evidence="1" type="ORF">T05_814</name>
</gene>
<sequence length="94" mass="10664">MTTMCAIAKSQIPPSSLVDCIIGFLKGGKSVRSTIRLQPCHTNYRRNNGQSKPNQELTQFIKHLTNKPGQYNWNSRNITQHTDNYTISNSFQGH</sequence>
<evidence type="ECO:0000313" key="3">
    <source>
        <dbReference type="Proteomes" id="UP000055048"/>
    </source>
</evidence>
<keyword evidence="3" id="KW-1185">Reference proteome</keyword>
<dbReference type="AlphaFoldDB" id="A0A0V0UCW2"/>
<accession>A0A0V0UCW2</accession>
<dbReference type="EMBL" id="JYDJ01000022">
    <property type="protein sequence ID" value="KRX48929.1"/>
    <property type="molecule type" value="Genomic_DNA"/>
</dbReference>
<name>A0A0V0UCW2_9BILA</name>
<organism evidence="2 3">
    <name type="scientific">Trichinella murrelli</name>
    <dbReference type="NCBI Taxonomy" id="144512"/>
    <lineage>
        <taxon>Eukaryota</taxon>
        <taxon>Metazoa</taxon>
        <taxon>Ecdysozoa</taxon>
        <taxon>Nematoda</taxon>
        <taxon>Enoplea</taxon>
        <taxon>Dorylaimia</taxon>
        <taxon>Trichinellida</taxon>
        <taxon>Trichinellidae</taxon>
        <taxon>Trichinella</taxon>
    </lineage>
</organism>
<comment type="caution">
    <text evidence="2">The sequence shown here is derived from an EMBL/GenBank/DDBJ whole genome shotgun (WGS) entry which is preliminary data.</text>
</comment>
<reference evidence="2 3" key="1">
    <citation type="submission" date="2015-01" db="EMBL/GenBank/DDBJ databases">
        <title>Evolution of Trichinella species and genotypes.</title>
        <authorList>
            <person name="Korhonen P.K."/>
            <person name="Edoardo P."/>
            <person name="Giuseppe L.R."/>
            <person name="Gasser R.B."/>
        </authorList>
    </citation>
    <scope>NUCLEOTIDE SEQUENCE [LARGE SCALE GENOMIC DNA]</scope>
    <source>
        <strain evidence="2">ISS417</strain>
    </source>
</reference>
<evidence type="ECO:0000313" key="2">
    <source>
        <dbReference type="EMBL" id="KRX48929.1"/>
    </source>
</evidence>
<evidence type="ECO:0000313" key="1">
    <source>
        <dbReference type="EMBL" id="KRX34977.1"/>
    </source>
</evidence>
<dbReference type="EMBL" id="JYDJ01000491">
    <property type="protein sequence ID" value="KRX34977.1"/>
    <property type="molecule type" value="Genomic_DNA"/>
</dbReference>
<proteinExistence type="predicted"/>
<dbReference type="Proteomes" id="UP000055048">
    <property type="component" value="Unassembled WGS sequence"/>
</dbReference>
<protein>
    <submittedName>
        <fullName evidence="2">Uncharacterized protein</fullName>
    </submittedName>
</protein>